<feature type="non-terminal residue" evidence="1">
    <location>
        <position position="37"/>
    </location>
</feature>
<dbReference type="AlphaFoldDB" id="F3G077"/>
<evidence type="ECO:0000313" key="2">
    <source>
        <dbReference type="Proteomes" id="UP000004471"/>
    </source>
</evidence>
<proteinExistence type="predicted"/>
<comment type="caution">
    <text evidence="1">The sequence shown here is derived from an EMBL/GenBank/DDBJ whole genome shotgun (WGS) entry which is preliminary data.</text>
</comment>
<name>F3G077_PSESX</name>
<protein>
    <submittedName>
        <fullName evidence="1">Uncharacterized protein</fullName>
    </submittedName>
</protein>
<dbReference type="HOGENOM" id="CLU_3337334_0_0_6"/>
<reference evidence="1 2" key="1">
    <citation type="journal article" date="2011" name="PLoS Pathog.">
        <title>Dynamic evolution of pathogenicity revealed by sequencing and comparative genomics of 19 Pseudomonas syringae isolates.</title>
        <authorList>
            <person name="Baltrus D.A."/>
            <person name="Nishimura M.T."/>
            <person name="Romanchuk A."/>
            <person name="Chang J.H."/>
            <person name="Mukhtar M.S."/>
            <person name="Cherkis K."/>
            <person name="Roach J."/>
            <person name="Grant S.R."/>
            <person name="Jones C.D."/>
            <person name="Dangl J.L."/>
        </authorList>
    </citation>
    <scope>NUCLEOTIDE SEQUENCE [LARGE SCALE GENOMIC DNA]</scope>
    <source>
        <strain evidence="2">M301072PT</strain>
    </source>
</reference>
<organism evidence="1 2">
    <name type="scientific">Pseudomonas syringae pv. japonica str. M301072</name>
    <dbReference type="NCBI Taxonomy" id="629262"/>
    <lineage>
        <taxon>Bacteria</taxon>
        <taxon>Pseudomonadati</taxon>
        <taxon>Pseudomonadota</taxon>
        <taxon>Gammaproteobacteria</taxon>
        <taxon>Pseudomonadales</taxon>
        <taxon>Pseudomonadaceae</taxon>
        <taxon>Pseudomonas</taxon>
        <taxon>Pseudomonas syringae</taxon>
    </lineage>
</organism>
<feature type="non-terminal residue" evidence="1">
    <location>
        <position position="1"/>
    </location>
</feature>
<sequence>EYAVSAATGNLSRIVWTDAQIGSDRRSGTDDGKAFFL</sequence>
<gene>
    <name evidence="1" type="ORF">PSYJA_45231</name>
</gene>
<dbReference type="Proteomes" id="UP000004471">
    <property type="component" value="Unassembled WGS sequence"/>
</dbReference>
<evidence type="ECO:0000313" key="1">
    <source>
        <dbReference type="EMBL" id="EGH35869.1"/>
    </source>
</evidence>
<dbReference type="EMBL" id="AEAH01004152">
    <property type="protein sequence ID" value="EGH35869.1"/>
    <property type="molecule type" value="Genomic_DNA"/>
</dbReference>
<accession>F3G077</accession>